<sequence>MSNVSVNSLPNPSLATTETTHGSEVINSPIF</sequence>
<reference evidence="2" key="1">
    <citation type="submission" date="2017-02" db="EMBL/GenBank/DDBJ databases">
        <title>Delving into the versatile metabolic prowess of the omnipresent phylum Bacteroidetes.</title>
        <authorList>
            <person name="Nobu M.K."/>
            <person name="Mei R."/>
            <person name="Narihiro T."/>
            <person name="Kuroda K."/>
            <person name="Liu W.-T."/>
        </authorList>
    </citation>
    <scope>NUCLEOTIDE SEQUENCE</scope>
    <source>
        <strain evidence="2">ADurb.Bin160</strain>
    </source>
</reference>
<dbReference type="EMBL" id="MWDB01000035">
    <property type="protein sequence ID" value="OQB40688.1"/>
    <property type="molecule type" value="Genomic_DNA"/>
</dbReference>
<feature type="compositionally biased region" description="Polar residues" evidence="1">
    <location>
        <begin position="15"/>
        <end position="31"/>
    </location>
</feature>
<name>A0A1V5ZKS5_9BACT</name>
<organism evidence="2">
    <name type="scientific">candidate division CPR1 bacterium ADurb.Bin160</name>
    <dbReference type="NCBI Taxonomy" id="1852826"/>
    <lineage>
        <taxon>Bacteria</taxon>
        <taxon>candidate division CPR1</taxon>
    </lineage>
</organism>
<comment type="caution">
    <text evidence="2">The sequence shown here is derived from an EMBL/GenBank/DDBJ whole genome shotgun (WGS) entry which is preliminary data.</text>
</comment>
<evidence type="ECO:0000313" key="2">
    <source>
        <dbReference type="EMBL" id="OQB40688.1"/>
    </source>
</evidence>
<gene>
    <name evidence="2" type="ORF">BWY04_01251</name>
</gene>
<accession>A0A1V5ZKS5</accession>
<feature type="region of interest" description="Disordered" evidence="1">
    <location>
        <begin position="1"/>
        <end position="31"/>
    </location>
</feature>
<feature type="compositionally biased region" description="Low complexity" evidence="1">
    <location>
        <begin position="1"/>
        <end position="14"/>
    </location>
</feature>
<dbReference type="Proteomes" id="UP000485621">
    <property type="component" value="Unassembled WGS sequence"/>
</dbReference>
<protein>
    <submittedName>
        <fullName evidence="2">Uncharacterized protein</fullName>
    </submittedName>
</protein>
<dbReference type="AlphaFoldDB" id="A0A1V5ZKS5"/>
<evidence type="ECO:0000256" key="1">
    <source>
        <dbReference type="SAM" id="MobiDB-lite"/>
    </source>
</evidence>
<proteinExistence type="predicted"/>